<gene>
    <name evidence="1" type="ORF">CCAM_LOCUS12184</name>
</gene>
<dbReference type="EMBL" id="OOIL02000890">
    <property type="protein sequence ID" value="VFQ70408.1"/>
    <property type="molecule type" value="Genomic_DNA"/>
</dbReference>
<dbReference type="AlphaFoldDB" id="A0A484L281"/>
<feature type="non-terminal residue" evidence="1">
    <location>
        <position position="1"/>
    </location>
</feature>
<dbReference type="Gene3D" id="1.10.620.20">
    <property type="entry name" value="Ribonucleotide Reductase, subunit A"/>
    <property type="match status" value="1"/>
</dbReference>
<evidence type="ECO:0000313" key="2">
    <source>
        <dbReference type="Proteomes" id="UP000595140"/>
    </source>
</evidence>
<sequence length="34" mass="4027">PRIRKLEERAQGRAKQKKSLAVPFSWVFGREIML</sequence>
<accession>A0A484L281</accession>
<protein>
    <submittedName>
        <fullName evidence="1">Uncharacterized protein</fullName>
    </submittedName>
</protein>
<dbReference type="InterPro" id="IPR012348">
    <property type="entry name" value="RNR-like"/>
</dbReference>
<organism evidence="1 2">
    <name type="scientific">Cuscuta campestris</name>
    <dbReference type="NCBI Taxonomy" id="132261"/>
    <lineage>
        <taxon>Eukaryota</taxon>
        <taxon>Viridiplantae</taxon>
        <taxon>Streptophyta</taxon>
        <taxon>Embryophyta</taxon>
        <taxon>Tracheophyta</taxon>
        <taxon>Spermatophyta</taxon>
        <taxon>Magnoliopsida</taxon>
        <taxon>eudicotyledons</taxon>
        <taxon>Gunneridae</taxon>
        <taxon>Pentapetalae</taxon>
        <taxon>asterids</taxon>
        <taxon>lamiids</taxon>
        <taxon>Solanales</taxon>
        <taxon>Convolvulaceae</taxon>
        <taxon>Cuscuteae</taxon>
        <taxon>Cuscuta</taxon>
        <taxon>Cuscuta subgen. Grammica</taxon>
        <taxon>Cuscuta sect. Cleistogrammica</taxon>
    </lineage>
</organism>
<reference evidence="1 2" key="1">
    <citation type="submission" date="2018-04" db="EMBL/GenBank/DDBJ databases">
        <authorList>
            <person name="Vogel A."/>
        </authorList>
    </citation>
    <scope>NUCLEOTIDE SEQUENCE [LARGE SCALE GENOMIC DNA]</scope>
</reference>
<dbReference type="Proteomes" id="UP000595140">
    <property type="component" value="Unassembled WGS sequence"/>
</dbReference>
<proteinExistence type="predicted"/>
<dbReference type="OrthoDB" id="1924153at2759"/>
<keyword evidence="2" id="KW-1185">Reference proteome</keyword>
<dbReference type="GO" id="GO:0016491">
    <property type="term" value="F:oxidoreductase activity"/>
    <property type="evidence" value="ECO:0007669"/>
    <property type="project" value="InterPro"/>
</dbReference>
<evidence type="ECO:0000313" key="1">
    <source>
        <dbReference type="EMBL" id="VFQ70408.1"/>
    </source>
</evidence>
<name>A0A484L281_9ASTE</name>